<dbReference type="SUPFAM" id="SSF47203">
    <property type="entry name" value="Acyl-CoA dehydrogenase C-terminal domain-like"/>
    <property type="match status" value="1"/>
</dbReference>
<keyword evidence="3 5" id="KW-0285">Flavoprotein</keyword>
<comment type="cofactor">
    <cofactor evidence="1 5">
        <name>FAD</name>
        <dbReference type="ChEBI" id="CHEBI:57692"/>
    </cofactor>
</comment>
<feature type="region of interest" description="Disordered" evidence="6">
    <location>
        <begin position="1"/>
        <end position="22"/>
    </location>
</feature>
<evidence type="ECO:0000313" key="10">
    <source>
        <dbReference type="EMBL" id="RDD63804.1"/>
    </source>
</evidence>
<dbReference type="InterPro" id="IPR009075">
    <property type="entry name" value="AcylCo_DH/oxidase_C"/>
</dbReference>
<gene>
    <name evidence="10" type="ORF">DRB17_01140</name>
</gene>
<dbReference type="InterPro" id="IPR006089">
    <property type="entry name" value="Acyl-CoA_DH_CS"/>
</dbReference>
<accession>A0A369TGR5</accession>
<evidence type="ECO:0000259" key="9">
    <source>
        <dbReference type="Pfam" id="PF18158"/>
    </source>
</evidence>
<dbReference type="Pfam" id="PF00441">
    <property type="entry name" value="Acyl-CoA_dh_1"/>
    <property type="match status" value="1"/>
</dbReference>
<protein>
    <submittedName>
        <fullName evidence="10">DNA alkylation response protein</fullName>
    </submittedName>
</protein>
<dbReference type="EMBL" id="QPMH01000001">
    <property type="protein sequence ID" value="RDD63804.1"/>
    <property type="molecule type" value="Genomic_DNA"/>
</dbReference>
<sequence>MRPREPRTTLETHEVTNQPPPFEEVNLYASDLGLREAIERAGAGGAENRLQVFGSRVGSAEVAEWAIQANRNPPELRNFDRYGHRIDEVSYHPAYHNLMELGLTNGIACAAWTGESAGHTVHAALLFLMTQAEPSVCCPMSMTYAGVAALQSRPDPAATWVQSLTRPAYDPASRPMAEKSAATLGMAMTEKQGGSDVRANTTAAHSLGDGTYELVGHKWFCSAPMSDGFLTLAQAEGGLTCFLVPRWRPDGTRNPIHIMRLKDKLGDRANASSEIEYHGAMAWRVGEEGRGVRTIIEMVQHTRLDCTVAPAAQMRQAVANACWHAAHRTAFQRRLLDQPLMRQVLADLILESEAATALAFRIAQSFDARTTDAQAAAFARVATPVGKYWLNKRLPNLVYEAMEAHGGAGYVEESVMPRIYRQAPLNSIWEGSGNVICLDVLRALQRAPEAGEAILAEVAATRGHNAHLDAFVDALKDRFKSNALAEADGRRLTEDLALALQGSLLIRHAPAAVADAFCVARLSAEGGYSYGTSVRDADVDSIIARGMPQL</sequence>
<feature type="domain" description="Adaptive response protein AidB N-terminal" evidence="9">
    <location>
        <begin position="17"/>
        <end position="171"/>
    </location>
</feature>
<feature type="domain" description="Acyl-CoA oxidase/dehydrogenase middle" evidence="8">
    <location>
        <begin position="185"/>
        <end position="277"/>
    </location>
</feature>
<comment type="caution">
    <text evidence="10">The sequence shown here is derived from an EMBL/GenBank/DDBJ whole genome shotgun (WGS) entry which is preliminary data.</text>
</comment>
<evidence type="ECO:0000256" key="2">
    <source>
        <dbReference type="ARBA" id="ARBA00009347"/>
    </source>
</evidence>
<dbReference type="GO" id="GO:0003995">
    <property type="term" value="F:acyl-CoA dehydrogenase activity"/>
    <property type="evidence" value="ECO:0007669"/>
    <property type="project" value="InterPro"/>
</dbReference>
<dbReference type="Pfam" id="PF02770">
    <property type="entry name" value="Acyl-CoA_dh_M"/>
    <property type="match status" value="1"/>
</dbReference>
<dbReference type="PANTHER" id="PTHR42707">
    <property type="entry name" value="ACYL-COA DEHYDROGENASE"/>
    <property type="match status" value="1"/>
</dbReference>
<dbReference type="InterPro" id="IPR036250">
    <property type="entry name" value="AcylCo_DH-like_C"/>
</dbReference>
<dbReference type="Gene3D" id="1.20.140.10">
    <property type="entry name" value="Butyryl-CoA Dehydrogenase, subunit A, domain 3"/>
    <property type="match status" value="1"/>
</dbReference>
<evidence type="ECO:0000256" key="6">
    <source>
        <dbReference type="SAM" id="MobiDB-lite"/>
    </source>
</evidence>
<comment type="similarity">
    <text evidence="2 5">Belongs to the acyl-CoA dehydrogenase family.</text>
</comment>
<dbReference type="InterPro" id="IPR041504">
    <property type="entry name" value="AidB_N"/>
</dbReference>
<evidence type="ECO:0000313" key="11">
    <source>
        <dbReference type="Proteomes" id="UP000253941"/>
    </source>
</evidence>
<dbReference type="PANTHER" id="PTHR42707:SF3">
    <property type="entry name" value="ACYL-COA DEHYDROGENASE AIDB-RELATED"/>
    <property type="match status" value="1"/>
</dbReference>
<evidence type="ECO:0000259" key="8">
    <source>
        <dbReference type="Pfam" id="PF02770"/>
    </source>
</evidence>
<dbReference type="Gene3D" id="2.40.110.20">
    <property type="match status" value="1"/>
</dbReference>
<dbReference type="Gene3D" id="6.10.250.600">
    <property type="match status" value="1"/>
</dbReference>
<evidence type="ECO:0000256" key="5">
    <source>
        <dbReference type="RuleBase" id="RU362125"/>
    </source>
</evidence>
<keyword evidence="4 5" id="KW-0274">FAD</keyword>
<feature type="domain" description="Acyl-CoA dehydrogenase/oxidase C-terminal" evidence="7">
    <location>
        <begin position="289"/>
        <end position="444"/>
    </location>
</feature>
<dbReference type="AlphaFoldDB" id="A0A369TGR5"/>
<dbReference type="Pfam" id="PF18158">
    <property type="entry name" value="AidB_N"/>
    <property type="match status" value="1"/>
</dbReference>
<reference evidence="10 11" key="1">
    <citation type="submission" date="2018-07" db="EMBL/GenBank/DDBJ databases">
        <title>Venubactetium sediminum gen. nov., sp. nov., isolated from a marine solar saltern.</title>
        <authorList>
            <person name="Wang S."/>
        </authorList>
    </citation>
    <scope>NUCLEOTIDE SEQUENCE [LARGE SCALE GENOMIC DNA]</scope>
    <source>
        <strain evidence="10 11">WD2A32</strain>
    </source>
</reference>
<evidence type="ECO:0000259" key="7">
    <source>
        <dbReference type="Pfam" id="PF00441"/>
    </source>
</evidence>
<dbReference type="Proteomes" id="UP000253941">
    <property type="component" value="Unassembled WGS sequence"/>
</dbReference>
<keyword evidence="11" id="KW-1185">Reference proteome</keyword>
<dbReference type="SUPFAM" id="SSF56645">
    <property type="entry name" value="Acyl-CoA dehydrogenase NM domain-like"/>
    <property type="match status" value="1"/>
</dbReference>
<evidence type="ECO:0000256" key="1">
    <source>
        <dbReference type="ARBA" id="ARBA00001974"/>
    </source>
</evidence>
<organism evidence="10 11">
    <name type="scientific">Ferruginivarius sediminum</name>
    <dbReference type="NCBI Taxonomy" id="2661937"/>
    <lineage>
        <taxon>Bacteria</taxon>
        <taxon>Pseudomonadati</taxon>
        <taxon>Pseudomonadota</taxon>
        <taxon>Alphaproteobacteria</taxon>
        <taxon>Rhodospirillales</taxon>
        <taxon>Rhodospirillaceae</taxon>
        <taxon>Ferruginivarius</taxon>
    </lineage>
</organism>
<dbReference type="PROSITE" id="PS00072">
    <property type="entry name" value="ACYL_COA_DH_1"/>
    <property type="match status" value="1"/>
</dbReference>
<name>A0A369TGR5_9PROT</name>
<dbReference type="InterPro" id="IPR006091">
    <property type="entry name" value="Acyl-CoA_Oxase/DH_mid-dom"/>
</dbReference>
<dbReference type="InterPro" id="IPR009100">
    <property type="entry name" value="AcylCoA_DH/oxidase_NM_dom_sf"/>
</dbReference>
<keyword evidence="5" id="KW-0560">Oxidoreductase</keyword>
<evidence type="ECO:0000256" key="4">
    <source>
        <dbReference type="ARBA" id="ARBA00022827"/>
    </source>
</evidence>
<evidence type="ECO:0000256" key="3">
    <source>
        <dbReference type="ARBA" id="ARBA00022630"/>
    </source>
</evidence>
<feature type="compositionally biased region" description="Basic and acidic residues" evidence="6">
    <location>
        <begin position="1"/>
        <end position="14"/>
    </location>
</feature>
<dbReference type="InterPro" id="IPR052904">
    <property type="entry name" value="Acyl-CoA_dehydrogenase-like"/>
</dbReference>
<dbReference type="RefSeq" id="WP_114580317.1">
    <property type="nucleotide sequence ID" value="NZ_QPMH01000001.1"/>
</dbReference>
<proteinExistence type="inferred from homology"/>